<name>A0A0P1F889_9RHOB</name>
<keyword evidence="2" id="KW-1185">Reference proteome</keyword>
<dbReference type="STRING" id="321267.SHM7688_00329"/>
<sequence>MSVTRRYSHGIATVEFRAFAAQPCVYDVYTKAPASAEALRNEPYRGSWLGRIPGVVQIRLNF</sequence>
<reference evidence="1 2" key="1">
    <citation type="submission" date="2015-09" db="EMBL/GenBank/DDBJ databases">
        <authorList>
            <consortium name="Swine Surveillance"/>
        </authorList>
    </citation>
    <scope>NUCLEOTIDE SEQUENCE [LARGE SCALE GENOMIC DNA]</scope>
    <source>
        <strain evidence="1 2">CECT 7688</strain>
    </source>
</reference>
<dbReference type="AlphaFoldDB" id="A0A0P1F889"/>
<gene>
    <name evidence="1" type="ORF">SHM7688_00329</name>
</gene>
<proteinExistence type="predicted"/>
<dbReference type="Proteomes" id="UP000054823">
    <property type="component" value="Unassembled WGS sequence"/>
</dbReference>
<evidence type="ECO:0000313" key="2">
    <source>
        <dbReference type="Proteomes" id="UP000054823"/>
    </source>
</evidence>
<accession>A0A0P1F889</accession>
<protein>
    <submittedName>
        <fullName evidence="1">Uncharacterized protein</fullName>
    </submittedName>
</protein>
<dbReference type="EMBL" id="CYPW01000004">
    <property type="protein sequence ID" value="CUH50898.1"/>
    <property type="molecule type" value="Genomic_DNA"/>
</dbReference>
<organism evidence="1 2">
    <name type="scientific">Shimia marina</name>
    <dbReference type="NCBI Taxonomy" id="321267"/>
    <lineage>
        <taxon>Bacteria</taxon>
        <taxon>Pseudomonadati</taxon>
        <taxon>Pseudomonadota</taxon>
        <taxon>Alphaproteobacteria</taxon>
        <taxon>Rhodobacterales</taxon>
        <taxon>Roseobacteraceae</taxon>
    </lineage>
</organism>
<evidence type="ECO:0000313" key="1">
    <source>
        <dbReference type="EMBL" id="CUH50898.1"/>
    </source>
</evidence>